<reference evidence="2" key="1">
    <citation type="submission" date="2021-01" db="EMBL/GenBank/DDBJ databases">
        <authorList>
            <person name="Corre E."/>
            <person name="Pelletier E."/>
            <person name="Niang G."/>
            <person name="Scheremetjew M."/>
            <person name="Finn R."/>
            <person name="Kale V."/>
            <person name="Holt S."/>
            <person name="Cochrane G."/>
            <person name="Meng A."/>
            <person name="Brown T."/>
            <person name="Cohen L."/>
        </authorList>
    </citation>
    <scope>NUCLEOTIDE SEQUENCE</scope>
    <source>
        <strain evidence="2">CCMP219</strain>
    </source>
</reference>
<gene>
    <name evidence="2" type="ORF">CEUR00632_LOCUS20071</name>
</gene>
<dbReference type="InterPro" id="IPR032710">
    <property type="entry name" value="NTF2-like_dom_sf"/>
</dbReference>
<protein>
    <submittedName>
        <fullName evidence="2">Uncharacterized protein</fullName>
    </submittedName>
</protein>
<dbReference type="AlphaFoldDB" id="A0A7R9VZ88"/>
<evidence type="ECO:0000313" key="2">
    <source>
        <dbReference type="EMBL" id="CAD8309226.1"/>
    </source>
</evidence>
<sequence length="364" mass="38776">MAQSVAQSVATGGSAAPRCAAPRPLGPPQLPRPMRMRVSTPAHGTCSSGAWHAVADDDLADRAQHWHAARRGVSADVNPSGSAAPMAWIAAEPAVAAAVGCVGTSGRWHAVLTPPPSTRTACQDRLPHWRSSQRQDASPAVAAAAAVAGPVPTCALACGNGDGPGHVPPSPPHMRVAELSTPPTPPPPHNERDRDRLEYFANVGDAIRTLRDDIPHVFERDLNYDIYRNDILFKDERDGKSIRGLEKYRTLFWSLRFHAGLLCSAATVDVLRIWQPEDGVIRMRWSVRSQLRVPLPFAGGIAGAGDGGRVVVDGVSTYRLDDTGRVREHSVTDVILRDPPLALSPLKLLGQPVPAGSALGSGSW</sequence>
<dbReference type="PANTHER" id="PTHR31094">
    <property type="entry name" value="RIKEN CDNA 2310061I04 GENE"/>
    <property type="match status" value="1"/>
</dbReference>
<dbReference type="PANTHER" id="PTHR31094:SF2">
    <property type="entry name" value="RIKEN CDNA 2310061I04 GENE"/>
    <property type="match status" value="1"/>
</dbReference>
<dbReference type="Pfam" id="PF10184">
    <property type="entry name" value="DUF2358"/>
    <property type="match status" value="1"/>
</dbReference>
<dbReference type="SUPFAM" id="SSF54427">
    <property type="entry name" value="NTF2-like"/>
    <property type="match status" value="1"/>
</dbReference>
<feature type="region of interest" description="Disordered" evidence="1">
    <location>
        <begin position="1"/>
        <end position="43"/>
    </location>
</feature>
<proteinExistence type="predicted"/>
<evidence type="ECO:0000256" key="1">
    <source>
        <dbReference type="SAM" id="MobiDB-lite"/>
    </source>
</evidence>
<dbReference type="InterPro" id="IPR018790">
    <property type="entry name" value="DUF2358"/>
</dbReference>
<dbReference type="EMBL" id="HBEC01043087">
    <property type="protein sequence ID" value="CAD8309226.1"/>
    <property type="molecule type" value="Transcribed_RNA"/>
</dbReference>
<organism evidence="2">
    <name type="scientific">Chlamydomonas euryale</name>
    <dbReference type="NCBI Taxonomy" id="1486919"/>
    <lineage>
        <taxon>Eukaryota</taxon>
        <taxon>Viridiplantae</taxon>
        <taxon>Chlorophyta</taxon>
        <taxon>core chlorophytes</taxon>
        <taxon>Chlorophyceae</taxon>
        <taxon>CS clade</taxon>
        <taxon>Chlamydomonadales</taxon>
        <taxon>Chlamydomonadaceae</taxon>
        <taxon>Chlamydomonas</taxon>
    </lineage>
</organism>
<accession>A0A7R9VZ88</accession>
<feature type="compositionally biased region" description="Polar residues" evidence="1">
    <location>
        <begin position="1"/>
        <end position="11"/>
    </location>
</feature>
<name>A0A7R9VZ88_9CHLO</name>